<dbReference type="AlphaFoldDB" id="A0A381W0F2"/>
<reference evidence="1" key="1">
    <citation type="submission" date="2018-05" db="EMBL/GenBank/DDBJ databases">
        <authorList>
            <person name="Lanie J.A."/>
            <person name="Ng W.-L."/>
            <person name="Kazmierczak K.M."/>
            <person name="Andrzejewski T.M."/>
            <person name="Davidsen T.M."/>
            <person name="Wayne K.J."/>
            <person name="Tettelin H."/>
            <person name="Glass J.I."/>
            <person name="Rusch D."/>
            <person name="Podicherti R."/>
            <person name="Tsui H.-C.T."/>
            <person name="Winkler M.E."/>
        </authorList>
    </citation>
    <scope>NUCLEOTIDE SEQUENCE</scope>
</reference>
<protein>
    <submittedName>
        <fullName evidence="1">Uncharacterized protein</fullName>
    </submittedName>
</protein>
<sequence length="179" mass="21161">MALQNIEGNVIFIYHCLRAFAFSPDKERVWIFLQCIMQILFNEKLPNPHASTTIKETDINKYFLNCSDLNELNTLSTAWRLLESEYTRLPGFEREISFWANQCNNKDKIDIKEKNPDDLQLYLNNQSDYFAIVAEDIIQSDTDIIDRLITLESLRYFTKRIDINYLPVIAYKIHLLLDK</sequence>
<accession>A0A381W0F2</accession>
<proteinExistence type="predicted"/>
<name>A0A381W0F2_9ZZZZ</name>
<evidence type="ECO:0000313" key="1">
    <source>
        <dbReference type="EMBL" id="SVA45353.1"/>
    </source>
</evidence>
<organism evidence="1">
    <name type="scientific">marine metagenome</name>
    <dbReference type="NCBI Taxonomy" id="408172"/>
    <lineage>
        <taxon>unclassified sequences</taxon>
        <taxon>metagenomes</taxon>
        <taxon>ecological metagenomes</taxon>
    </lineage>
</organism>
<gene>
    <name evidence="1" type="ORF">METZ01_LOCUS98207</name>
</gene>
<dbReference type="EMBL" id="UINC01010173">
    <property type="protein sequence ID" value="SVA45353.1"/>
    <property type="molecule type" value="Genomic_DNA"/>
</dbReference>